<dbReference type="SUPFAM" id="SSF52833">
    <property type="entry name" value="Thioredoxin-like"/>
    <property type="match status" value="1"/>
</dbReference>
<dbReference type="CDD" id="cd00570">
    <property type="entry name" value="GST_N_family"/>
    <property type="match status" value="1"/>
</dbReference>
<dbReference type="EMBL" id="JAUKUA010000003">
    <property type="protein sequence ID" value="KAK0720598.1"/>
    <property type="molecule type" value="Genomic_DNA"/>
</dbReference>
<dbReference type="SUPFAM" id="SSF47616">
    <property type="entry name" value="GST C-terminal domain-like"/>
    <property type="match status" value="1"/>
</dbReference>
<evidence type="ECO:0008006" key="5">
    <source>
        <dbReference type="Google" id="ProtNLM"/>
    </source>
</evidence>
<evidence type="ECO:0000313" key="4">
    <source>
        <dbReference type="Proteomes" id="UP001172102"/>
    </source>
</evidence>
<keyword evidence="4" id="KW-1185">Reference proteome</keyword>
<name>A0AA40ARD2_9PEZI</name>
<protein>
    <recommendedName>
        <fullName evidence="5">GST N-terminal domain-containing protein</fullName>
    </recommendedName>
</protein>
<dbReference type="AlphaFoldDB" id="A0AA40ARD2"/>
<evidence type="ECO:0000259" key="1">
    <source>
        <dbReference type="Pfam" id="PF13417"/>
    </source>
</evidence>
<dbReference type="InterPro" id="IPR036282">
    <property type="entry name" value="Glutathione-S-Trfase_C_sf"/>
</dbReference>
<dbReference type="InterPro" id="IPR036249">
    <property type="entry name" value="Thioredoxin-like_sf"/>
</dbReference>
<dbReference type="Gene3D" id="3.40.30.110">
    <property type="match status" value="2"/>
</dbReference>
<dbReference type="Pfam" id="PF25907">
    <property type="entry name" value="DUF7962"/>
    <property type="match status" value="1"/>
</dbReference>
<dbReference type="InterPro" id="IPR004045">
    <property type="entry name" value="Glutathione_S-Trfase_N"/>
</dbReference>
<reference evidence="3" key="1">
    <citation type="submission" date="2023-06" db="EMBL/GenBank/DDBJ databases">
        <title>Genome-scale phylogeny and comparative genomics of the fungal order Sordariales.</title>
        <authorList>
            <consortium name="Lawrence Berkeley National Laboratory"/>
            <person name="Hensen N."/>
            <person name="Bonometti L."/>
            <person name="Westerberg I."/>
            <person name="Brannstrom I.O."/>
            <person name="Guillou S."/>
            <person name="Cros-Aarteil S."/>
            <person name="Calhoun S."/>
            <person name="Haridas S."/>
            <person name="Kuo A."/>
            <person name="Mondo S."/>
            <person name="Pangilinan J."/>
            <person name="Riley R."/>
            <person name="Labutti K."/>
            <person name="Andreopoulos B."/>
            <person name="Lipzen A."/>
            <person name="Chen C."/>
            <person name="Yanf M."/>
            <person name="Daum C."/>
            <person name="Ng V."/>
            <person name="Clum A."/>
            <person name="Steindorff A."/>
            <person name="Ohm R."/>
            <person name="Martin F."/>
            <person name="Silar P."/>
            <person name="Natvig D."/>
            <person name="Lalanne C."/>
            <person name="Gautier V."/>
            <person name="Ament-Velasquez S.L."/>
            <person name="Kruys A."/>
            <person name="Hutchinson M.I."/>
            <person name="Powell A.J."/>
            <person name="Barry K."/>
            <person name="Miller A.N."/>
            <person name="Grigoriev I.V."/>
            <person name="Debuchy R."/>
            <person name="Gladieux P."/>
            <person name="Thoren M.H."/>
            <person name="Johannesson H."/>
        </authorList>
    </citation>
    <scope>NUCLEOTIDE SEQUENCE</scope>
    <source>
        <strain evidence="3">SMH4607-1</strain>
    </source>
</reference>
<sequence length="337" mass="37144">MSDLPPIILYHYPYSPYARRIIWYLRLRNIPYIQCLQPPILPRPDVALLGIKYRRIPLLSIGRDIYLDTRLIIKKLEAIPATGTVRPPLSPPYGTQAFLLTTLLSHWTTGPAGLFTHAQALLPGSGLPLLQNKAFLRDRADWANNSVSHAEAAALRPEAVLAVRQAVELLEQTVLADGREWVLGGEGPGLGDIEAVWVVHWVIGLKGMVKEGEVEEDRFPLVFAWVGRFQERMEALKEKVRAVGGEEARGVIVGSGEWEGDISVEEGDPAVKFYGLGKGTRVEVWPMDSGSGHVDVGVLIGIDGTEVVFETEKGIRVHAPRQGFRVRSVVGEKGSNL</sequence>
<evidence type="ECO:0000313" key="3">
    <source>
        <dbReference type="EMBL" id="KAK0720598.1"/>
    </source>
</evidence>
<dbReference type="Pfam" id="PF13417">
    <property type="entry name" value="GST_N_3"/>
    <property type="match status" value="1"/>
</dbReference>
<evidence type="ECO:0000259" key="2">
    <source>
        <dbReference type="Pfam" id="PF25907"/>
    </source>
</evidence>
<proteinExistence type="predicted"/>
<gene>
    <name evidence="3" type="ORF">B0H67DRAFT_196230</name>
</gene>
<dbReference type="Gene3D" id="1.20.1050.10">
    <property type="match status" value="1"/>
</dbReference>
<accession>A0AA40ARD2</accession>
<dbReference type="InterPro" id="IPR058268">
    <property type="entry name" value="DUF7962"/>
</dbReference>
<feature type="domain" description="GST N-terminal" evidence="1">
    <location>
        <begin position="9"/>
        <end position="80"/>
    </location>
</feature>
<dbReference type="Proteomes" id="UP001172102">
    <property type="component" value="Unassembled WGS sequence"/>
</dbReference>
<feature type="domain" description="DUF7962" evidence="2">
    <location>
        <begin position="118"/>
        <end position="235"/>
    </location>
</feature>
<comment type="caution">
    <text evidence="3">The sequence shown here is derived from an EMBL/GenBank/DDBJ whole genome shotgun (WGS) entry which is preliminary data.</text>
</comment>
<organism evidence="3 4">
    <name type="scientific">Lasiosphaeris hirsuta</name>
    <dbReference type="NCBI Taxonomy" id="260670"/>
    <lineage>
        <taxon>Eukaryota</taxon>
        <taxon>Fungi</taxon>
        <taxon>Dikarya</taxon>
        <taxon>Ascomycota</taxon>
        <taxon>Pezizomycotina</taxon>
        <taxon>Sordariomycetes</taxon>
        <taxon>Sordariomycetidae</taxon>
        <taxon>Sordariales</taxon>
        <taxon>Lasiosphaeriaceae</taxon>
        <taxon>Lasiosphaeris</taxon>
    </lineage>
</organism>